<protein>
    <recommendedName>
        <fullName evidence="2">DUF7978 domain-containing protein</fullName>
    </recommendedName>
</protein>
<evidence type="ECO:0000256" key="1">
    <source>
        <dbReference type="SAM" id="Phobius"/>
    </source>
</evidence>
<evidence type="ECO:0000259" key="2">
    <source>
        <dbReference type="Pfam" id="PF25933"/>
    </source>
</evidence>
<keyword evidence="4" id="KW-1185">Reference proteome</keyword>
<reference evidence="3 4" key="1">
    <citation type="submission" date="2017-09" db="EMBL/GenBank/DDBJ databases">
        <authorList>
            <person name="Ehlers B."/>
            <person name="Leendertz F.H."/>
        </authorList>
    </citation>
    <scope>NUCLEOTIDE SEQUENCE [LARGE SCALE GENOMIC DNA]</scope>
    <source>
        <strain evidence="3 4">DSM 27208</strain>
    </source>
</reference>
<proteinExistence type="predicted"/>
<accession>A0A285P0Z7</accession>
<evidence type="ECO:0000313" key="4">
    <source>
        <dbReference type="Proteomes" id="UP000219453"/>
    </source>
</evidence>
<organism evidence="3 4">
    <name type="scientific">Natronoarchaeum philippinense</name>
    <dbReference type="NCBI Taxonomy" id="558529"/>
    <lineage>
        <taxon>Archaea</taxon>
        <taxon>Methanobacteriati</taxon>
        <taxon>Methanobacteriota</taxon>
        <taxon>Stenosarchaea group</taxon>
        <taxon>Halobacteria</taxon>
        <taxon>Halobacteriales</taxon>
        <taxon>Natronoarchaeaceae</taxon>
    </lineage>
</organism>
<dbReference type="Proteomes" id="UP000219453">
    <property type="component" value="Unassembled WGS sequence"/>
</dbReference>
<name>A0A285P0Z7_NATPI</name>
<evidence type="ECO:0000313" key="3">
    <source>
        <dbReference type="EMBL" id="SNZ15128.1"/>
    </source>
</evidence>
<feature type="domain" description="DUF7978" evidence="2">
    <location>
        <begin position="19"/>
        <end position="229"/>
    </location>
</feature>
<dbReference type="RefSeq" id="WP_097009309.1">
    <property type="nucleotide sequence ID" value="NZ_OBEJ01000003.1"/>
</dbReference>
<dbReference type="EMBL" id="OBEJ01000003">
    <property type="protein sequence ID" value="SNZ15128.1"/>
    <property type="molecule type" value="Genomic_DNA"/>
</dbReference>
<sequence>MSQEEAPNTADGTREVVSQQQTESLVDQLPLGEGVVAGSGAFLLAYLFYHQVVTFLTTFGSASSAGPSGWVVSGWYFFASHNVPVQAGGETAAVSVLPRLGTSGTNFFIGGWPVQMLLLFAPAFGLIGAGYLVVSWEDPDELVDLALSVAAVAIPYLVLSVVAAFLMTHTYTNSGAIGTIISNVEPLAQQYSNGQPPSSLNVGVSITNAALFAGIVYPVVFGGLGGIAAKKDLVVDEITARLN</sequence>
<dbReference type="InterPro" id="IPR058284">
    <property type="entry name" value="DUF7978"/>
</dbReference>
<dbReference type="OrthoDB" id="270777at2157"/>
<keyword evidence="1" id="KW-1133">Transmembrane helix</keyword>
<keyword evidence="1" id="KW-0812">Transmembrane</keyword>
<gene>
    <name evidence="3" type="ORF">SAMN06269185_2388</name>
</gene>
<dbReference type="AlphaFoldDB" id="A0A285P0Z7"/>
<keyword evidence="1" id="KW-0472">Membrane</keyword>
<feature type="transmembrane region" description="Helical" evidence="1">
    <location>
        <begin position="146"/>
        <end position="167"/>
    </location>
</feature>
<feature type="transmembrane region" description="Helical" evidence="1">
    <location>
        <begin position="116"/>
        <end position="134"/>
    </location>
</feature>
<dbReference type="Pfam" id="PF25933">
    <property type="entry name" value="DUF7978"/>
    <property type="match status" value="1"/>
</dbReference>